<feature type="chain" id="PRO_5002736133" evidence="1">
    <location>
        <begin position="29"/>
        <end position="48"/>
    </location>
</feature>
<protein>
    <submittedName>
        <fullName evidence="2">Uncharacterized protein</fullName>
    </submittedName>
</protein>
<dbReference type="AlphaFoldDB" id="A9CV78"/>
<reference evidence="2 3" key="2">
    <citation type="submission" date="2012-06" db="EMBL/GenBank/DDBJ databases">
        <authorList>
            <person name="Fiebig A."/>
        </authorList>
    </citation>
    <scope>NUCLEOTIDE SEQUENCE [LARGE SCALE GENOMIC DNA]</scope>
    <source>
        <strain evidence="2 3">DFL-43</strain>
    </source>
</reference>
<proteinExistence type="predicted"/>
<feature type="signal peptide" evidence="1">
    <location>
        <begin position="1"/>
        <end position="28"/>
    </location>
</feature>
<dbReference type="RefSeq" id="WP_007199568.1">
    <property type="nucleotide sequence ID" value="NZ_CM002917.1"/>
</dbReference>
<accession>A9CV78</accession>
<gene>
    <name evidence="2" type="ORF">HPDFL43_19122</name>
</gene>
<keyword evidence="3" id="KW-1185">Reference proteome</keyword>
<evidence type="ECO:0000256" key="1">
    <source>
        <dbReference type="SAM" id="SignalP"/>
    </source>
</evidence>
<name>A9CV78_HOEPD</name>
<comment type="caution">
    <text evidence="2">The sequence shown here is derived from an EMBL/GenBank/DDBJ whole genome shotgun (WGS) entry which is preliminary data.</text>
</comment>
<keyword evidence="1" id="KW-0732">Signal</keyword>
<sequence>MAKTVVTAFAFAAVLILSAAAFSPGSVAGSKGCAPAYGVDPCTLQVGK</sequence>
<reference evidence="2 3" key="1">
    <citation type="submission" date="2007-10" db="EMBL/GenBank/DDBJ databases">
        <authorList>
            <person name="Wagner-Dobler I."/>
            <person name="Ferriera S."/>
            <person name="Johnson J."/>
            <person name="Kravitz S."/>
            <person name="Beeson K."/>
            <person name="Sutton G."/>
            <person name="Rogers Y.-H."/>
            <person name="Friedman R."/>
            <person name="Frazier M."/>
            <person name="Venter J.C."/>
        </authorList>
    </citation>
    <scope>NUCLEOTIDE SEQUENCE [LARGE SCALE GENOMIC DNA]</scope>
    <source>
        <strain evidence="2 3">DFL-43</strain>
    </source>
</reference>
<dbReference type="EMBL" id="ABIA03000001">
    <property type="protein sequence ID" value="EDQ35337.1"/>
    <property type="molecule type" value="Genomic_DNA"/>
</dbReference>
<evidence type="ECO:0000313" key="2">
    <source>
        <dbReference type="EMBL" id="EDQ35337.1"/>
    </source>
</evidence>
<dbReference type="HOGENOM" id="CLU_3061138_0_0_5"/>
<organism evidence="2 3">
    <name type="scientific">Hoeflea phototrophica (strain DSM 17068 / NCIMB 14078 / DFL-43)</name>
    <dbReference type="NCBI Taxonomy" id="411684"/>
    <lineage>
        <taxon>Bacteria</taxon>
        <taxon>Pseudomonadati</taxon>
        <taxon>Pseudomonadota</taxon>
        <taxon>Alphaproteobacteria</taxon>
        <taxon>Hyphomicrobiales</taxon>
        <taxon>Rhizobiaceae</taxon>
        <taxon>Hoeflea</taxon>
    </lineage>
</organism>
<evidence type="ECO:0000313" key="3">
    <source>
        <dbReference type="Proteomes" id="UP000004291"/>
    </source>
</evidence>
<dbReference type="Proteomes" id="UP000004291">
    <property type="component" value="Chromosome"/>
</dbReference>